<dbReference type="Proteomes" id="UP001152320">
    <property type="component" value="Chromosome 2"/>
</dbReference>
<reference evidence="1" key="1">
    <citation type="submission" date="2021-10" db="EMBL/GenBank/DDBJ databases">
        <title>Tropical sea cucumber genome reveals ecological adaptation and Cuvierian tubules defense mechanism.</title>
        <authorList>
            <person name="Chen T."/>
        </authorList>
    </citation>
    <scope>NUCLEOTIDE SEQUENCE</scope>
    <source>
        <strain evidence="1">Nanhai2018</strain>
        <tissue evidence="1">Muscle</tissue>
    </source>
</reference>
<organism evidence="1 2">
    <name type="scientific">Holothuria leucospilota</name>
    <name type="common">Black long sea cucumber</name>
    <name type="synonym">Mertensiothuria leucospilota</name>
    <dbReference type="NCBI Taxonomy" id="206669"/>
    <lineage>
        <taxon>Eukaryota</taxon>
        <taxon>Metazoa</taxon>
        <taxon>Echinodermata</taxon>
        <taxon>Eleutherozoa</taxon>
        <taxon>Echinozoa</taxon>
        <taxon>Holothuroidea</taxon>
        <taxon>Aspidochirotacea</taxon>
        <taxon>Aspidochirotida</taxon>
        <taxon>Holothuriidae</taxon>
        <taxon>Holothuria</taxon>
    </lineage>
</organism>
<comment type="caution">
    <text evidence="1">The sequence shown here is derived from an EMBL/GenBank/DDBJ whole genome shotgun (WGS) entry which is preliminary data.</text>
</comment>
<sequence>MEDDTLEVNGRKIEPELDMTSSGHYYIPLKECEVKIESVHMVAEQHSYEDKEKIVQKLHRQFAHPSAKSLKAIMRNADVLMMSCERLRWARSPFLGMVQKANSSSYLTMKEELHKLM</sequence>
<protein>
    <submittedName>
        <fullName evidence="1">Uncharacterized protein</fullName>
    </submittedName>
</protein>
<name>A0A9Q1CKI7_HOLLE</name>
<accession>A0A9Q1CKI7</accession>
<keyword evidence="2" id="KW-1185">Reference proteome</keyword>
<proteinExistence type="predicted"/>
<dbReference type="EMBL" id="JAIZAY010000002">
    <property type="protein sequence ID" value="KAJ8046144.1"/>
    <property type="molecule type" value="Genomic_DNA"/>
</dbReference>
<gene>
    <name evidence="1" type="ORF">HOLleu_04720</name>
</gene>
<dbReference type="AlphaFoldDB" id="A0A9Q1CKI7"/>
<evidence type="ECO:0000313" key="1">
    <source>
        <dbReference type="EMBL" id="KAJ8046144.1"/>
    </source>
</evidence>
<evidence type="ECO:0000313" key="2">
    <source>
        <dbReference type="Proteomes" id="UP001152320"/>
    </source>
</evidence>
<dbReference type="OrthoDB" id="10417810at2759"/>